<dbReference type="KEGG" id="pto:PTO0200"/>
<dbReference type="PANTHER" id="PTHR30154:SF34">
    <property type="entry name" value="TRANSCRIPTIONAL REGULATOR AZLB"/>
    <property type="match status" value="1"/>
</dbReference>
<dbReference type="RefSeq" id="WP_011177001.1">
    <property type="nucleotide sequence ID" value="NC_005877.1"/>
</dbReference>
<proteinExistence type="predicted"/>
<dbReference type="eggNOG" id="arCOG01580">
    <property type="taxonomic scope" value="Archaea"/>
</dbReference>
<dbReference type="InterPro" id="IPR011008">
    <property type="entry name" value="Dimeric_a/b-barrel"/>
</dbReference>
<evidence type="ECO:0000313" key="3">
    <source>
        <dbReference type="Proteomes" id="UP000000438"/>
    </source>
</evidence>
<gene>
    <name evidence="2" type="ordered locus">PTO0200</name>
</gene>
<evidence type="ECO:0000313" key="2">
    <source>
        <dbReference type="EMBL" id="AAT42785.1"/>
    </source>
</evidence>
<dbReference type="GO" id="GO:0005829">
    <property type="term" value="C:cytosol"/>
    <property type="evidence" value="ECO:0007669"/>
    <property type="project" value="TreeGrafter"/>
</dbReference>
<dbReference type="GeneID" id="2844017"/>
<feature type="domain" description="Transcription regulator AsnC/Lrp ligand binding" evidence="1">
    <location>
        <begin position="25"/>
        <end position="91"/>
    </location>
</feature>
<accession>Q6L2L7</accession>
<dbReference type="InParanoid" id="Q6L2L7"/>
<dbReference type="PANTHER" id="PTHR30154">
    <property type="entry name" value="LEUCINE-RESPONSIVE REGULATORY PROTEIN"/>
    <property type="match status" value="1"/>
</dbReference>
<dbReference type="PaxDb" id="263820-PTO0200"/>
<reference evidence="2 3" key="1">
    <citation type="journal article" date="2004" name="Proc. Natl. Acad. Sci. U.S.A.">
        <title>Genome sequence of Picrophilus torridus and its implications for life around pH 0.</title>
        <authorList>
            <person name="Futterer O."/>
            <person name="Angelov A."/>
            <person name="Liesegang H."/>
            <person name="Gottschalk G."/>
            <person name="Schleper C."/>
            <person name="Schepers B."/>
            <person name="Dock C."/>
            <person name="Antranikian G."/>
            <person name="Liebl W."/>
        </authorList>
    </citation>
    <scope>NUCLEOTIDE SEQUENCE [LARGE SCALE GENOMIC DNA]</scope>
    <source>
        <strain evidence="3">ATCC 700027 / DSM 9790 / JCM 10055 / NBRC 100828</strain>
    </source>
</reference>
<evidence type="ECO:0000259" key="1">
    <source>
        <dbReference type="Pfam" id="PF01037"/>
    </source>
</evidence>
<organism evidence="2 3">
    <name type="scientific">Picrophilus torridus (strain ATCC 700027 / DSM 9790 / JCM 10055 / NBRC 100828 / KAW 2/3)</name>
    <dbReference type="NCBI Taxonomy" id="1122961"/>
    <lineage>
        <taxon>Archaea</taxon>
        <taxon>Methanobacteriati</taxon>
        <taxon>Thermoplasmatota</taxon>
        <taxon>Thermoplasmata</taxon>
        <taxon>Thermoplasmatales</taxon>
        <taxon>Picrophilaceae</taxon>
        <taxon>Picrophilus</taxon>
    </lineage>
</organism>
<dbReference type="STRING" id="263820.PTO0200"/>
<dbReference type="Gene3D" id="3.30.70.920">
    <property type="match status" value="1"/>
</dbReference>
<dbReference type="AlphaFoldDB" id="Q6L2L7"/>
<dbReference type="Proteomes" id="UP000000438">
    <property type="component" value="Chromosome"/>
</dbReference>
<dbReference type="EMBL" id="AE017261">
    <property type="protein sequence ID" value="AAT42785.1"/>
    <property type="molecule type" value="Genomic_DNA"/>
</dbReference>
<dbReference type="SUPFAM" id="SSF54909">
    <property type="entry name" value="Dimeric alpha+beta barrel"/>
    <property type="match status" value="1"/>
</dbReference>
<name>Q6L2L7_PICTO</name>
<protein>
    <submittedName>
        <fullName evidence="2">Transcriptional regulatory protein, AsnC family</fullName>
    </submittedName>
</protein>
<sequence>MEAEISNLKDYYSNKIVTAIIGLEADINAVDDIGKEIATISNVEEVFVVTGDYDLIIKVRFPDFSSLEKFIVKDLNNIDGIKKSKTMMVLSIIKDIYMR</sequence>
<dbReference type="InterPro" id="IPR019887">
    <property type="entry name" value="Tscrpt_reg_AsnC/Lrp_C"/>
</dbReference>
<dbReference type="Pfam" id="PF01037">
    <property type="entry name" value="AsnC_trans_reg"/>
    <property type="match status" value="1"/>
</dbReference>
<dbReference type="GO" id="GO:0043565">
    <property type="term" value="F:sequence-specific DNA binding"/>
    <property type="evidence" value="ECO:0007669"/>
    <property type="project" value="TreeGrafter"/>
</dbReference>
<dbReference type="HOGENOM" id="CLU_170329_3_0_2"/>
<dbReference type="GO" id="GO:0043200">
    <property type="term" value="P:response to amino acid"/>
    <property type="evidence" value="ECO:0007669"/>
    <property type="project" value="TreeGrafter"/>
</dbReference>